<dbReference type="InterPro" id="IPR013525">
    <property type="entry name" value="ABC2_TM"/>
</dbReference>
<evidence type="ECO:0000256" key="2">
    <source>
        <dbReference type="ARBA" id="ARBA00022692"/>
    </source>
</evidence>
<dbReference type="Pfam" id="PF01061">
    <property type="entry name" value="ABC2_membrane"/>
    <property type="match status" value="1"/>
</dbReference>
<feature type="domain" description="ABC transmembrane type-2" evidence="6">
    <location>
        <begin position="16"/>
        <end position="240"/>
    </location>
</feature>
<proteinExistence type="inferred from homology"/>
<dbReference type="EMBL" id="JACRSZ010000011">
    <property type="protein sequence ID" value="MBC8573721.1"/>
    <property type="molecule type" value="Genomic_DNA"/>
</dbReference>
<dbReference type="InterPro" id="IPR000412">
    <property type="entry name" value="ABC_2_transport"/>
</dbReference>
<reference evidence="7 8" key="1">
    <citation type="submission" date="2020-08" db="EMBL/GenBank/DDBJ databases">
        <title>Genome public.</title>
        <authorList>
            <person name="Liu C."/>
            <person name="Sun Q."/>
        </authorList>
    </citation>
    <scope>NUCLEOTIDE SEQUENCE [LARGE SCALE GENOMIC DNA]</scope>
    <source>
        <strain evidence="7 8">NSJ-46</strain>
    </source>
</reference>
<dbReference type="InterPro" id="IPR047817">
    <property type="entry name" value="ABC2_TM_bact-type"/>
</dbReference>
<comment type="similarity">
    <text evidence="5">Belongs to the ABC-2 integral membrane protein family.</text>
</comment>
<feature type="transmembrane region" description="Helical" evidence="5">
    <location>
        <begin position="161"/>
        <end position="180"/>
    </location>
</feature>
<keyword evidence="5" id="KW-0813">Transport</keyword>
<protein>
    <recommendedName>
        <fullName evidence="5">Transport permease protein</fullName>
    </recommendedName>
</protein>
<evidence type="ECO:0000256" key="3">
    <source>
        <dbReference type="ARBA" id="ARBA00022989"/>
    </source>
</evidence>
<dbReference type="Proteomes" id="UP000657421">
    <property type="component" value="Unassembled WGS sequence"/>
</dbReference>
<evidence type="ECO:0000259" key="6">
    <source>
        <dbReference type="PROSITE" id="PS51012"/>
    </source>
</evidence>
<name>A0ABR7NBE6_9FIRM</name>
<evidence type="ECO:0000256" key="4">
    <source>
        <dbReference type="ARBA" id="ARBA00023136"/>
    </source>
</evidence>
<dbReference type="PRINTS" id="PR00164">
    <property type="entry name" value="ABC2TRNSPORT"/>
</dbReference>
<feature type="transmembrane region" description="Helical" evidence="5">
    <location>
        <begin position="109"/>
        <end position="129"/>
    </location>
</feature>
<feature type="transmembrane region" description="Helical" evidence="5">
    <location>
        <begin position="134"/>
        <end position="155"/>
    </location>
</feature>
<feature type="transmembrane region" description="Helical" evidence="5">
    <location>
        <begin position="215"/>
        <end position="238"/>
    </location>
</feature>
<evidence type="ECO:0000313" key="7">
    <source>
        <dbReference type="EMBL" id="MBC8573721.1"/>
    </source>
</evidence>
<dbReference type="PROSITE" id="PS51012">
    <property type="entry name" value="ABC_TM2"/>
    <property type="match status" value="1"/>
</dbReference>
<evidence type="ECO:0000256" key="5">
    <source>
        <dbReference type="RuleBase" id="RU361157"/>
    </source>
</evidence>
<keyword evidence="3 5" id="KW-1133">Transmembrane helix</keyword>
<organism evidence="7 8">
    <name type="scientific">Jingyaoa shaoxingensis</name>
    <dbReference type="NCBI Taxonomy" id="2763671"/>
    <lineage>
        <taxon>Bacteria</taxon>
        <taxon>Bacillati</taxon>
        <taxon>Bacillota</taxon>
        <taxon>Clostridia</taxon>
        <taxon>Lachnospirales</taxon>
        <taxon>Lachnospiraceae</taxon>
        <taxon>Jingyaoa</taxon>
    </lineage>
</organism>
<keyword evidence="2 5" id="KW-0812">Transmembrane</keyword>
<evidence type="ECO:0000256" key="1">
    <source>
        <dbReference type="ARBA" id="ARBA00004141"/>
    </source>
</evidence>
<comment type="caution">
    <text evidence="7">The sequence shown here is derived from an EMBL/GenBank/DDBJ whole genome shotgun (WGS) entry which is preliminary data.</text>
</comment>
<gene>
    <name evidence="7" type="ORF">H8716_11600</name>
</gene>
<comment type="subcellular location">
    <subcellularLocation>
        <location evidence="5">Cell membrane</location>
        <topology evidence="5">Multi-pass membrane protein</topology>
    </subcellularLocation>
    <subcellularLocation>
        <location evidence="1">Membrane</location>
        <topology evidence="1">Multi-pass membrane protein</topology>
    </subcellularLocation>
</comment>
<keyword evidence="4 5" id="KW-0472">Membrane</keyword>
<keyword evidence="5" id="KW-1003">Cell membrane</keyword>
<dbReference type="PANTHER" id="PTHR43332:SF2">
    <property type="entry name" value="INNER MEMBRANE TRANSPORT PERMEASE YADH"/>
    <property type="match status" value="1"/>
</dbReference>
<dbReference type="PANTHER" id="PTHR43332">
    <property type="entry name" value="INNER MEMBRANE TRANSPORT PERMEASE YADH-RELATED"/>
    <property type="match status" value="1"/>
</dbReference>
<dbReference type="PIRSF" id="PIRSF006648">
    <property type="entry name" value="DrrB"/>
    <property type="match status" value="1"/>
</dbReference>
<keyword evidence="8" id="KW-1185">Reference proteome</keyword>
<dbReference type="InterPro" id="IPR052522">
    <property type="entry name" value="ABC-2_transport_permease"/>
</dbReference>
<evidence type="ECO:0000313" key="8">
    <source>
        <dbReference type="Proteomes" id="UP000657421"/>
    </source>
</evidence>
<feature type="transmembrane region" description="Helical" evidence="5">
    <location>
        <begin position="21"/>
        <end position="40"/>
    </location>
</feature>
<feature type="transmembrane region" description="Helical" evidence="5">
    <location>
        <begin position="52"/>
        <end position="71"/>
    </location>
</feature>
<dbReference type="RefSeq" id="WP_249309015.1">
    <property type="nucleotide sequence ID" value="NZ_JACRSZ010000011.1"/>
</dbReference>
<accession>A0ABR7NBE6</accession>
<sequence>MGIITILWEKWREFRRDFYKITLAAMIAPLMYLVVFGMGIKTVTNGQPYLNFLIPGVVALTTMNGSFNAIAQNLNVQRLYEKAFDQVMISPTPLWQFIVGQIIGGSLRGLYAGIVILVLTIPIGTGLVFNGYSFLIMFLNGAVFSTIGVVVSFYARNHTDVPRFSNYIIMPMAYLCNTFFSTEQMPHGLREVIGALPLSQTSAMLRSIAAGEGCGYTGILILGVYLLVFGALAFAFLYKKKNL</sequence>